<name>A0A5J5G8L4_9BACL</name>
<protein>
    <submittedName>
        <fullName evidence="6">TetR/AcrR family transcriptional regulator</fullName>
    </submittedName>
</protein>
<dbReference type="InterPro" id="IPR054156">
    <property type="entry name" value="YxaF_TetR_C"/>
</dbReference>
<keyword evidence="1" id="KW-0805">Transcription regulation</keyword>
<organism evidence="6 7">
    <name type="scientific">Paenibacillus spiritus</name>
    <dbReference type="NCBI Taxonomy" id="2496557"/>
    <lineage>
        <taxon>Bacteria</taxon>
        <taxon>Bacillati</taxon>
        <taxon>Bacillota</taxon>
        <taxon>Bacilli</taxon>
        <taxon>Bacillales</taxon>
        <taxon>Paenibacillaceae</taxon>
        <taxon>Paenibacillus</taxon>
    </lineage>
</organism>
<dbReference type="Gene3D" id="1.10.357.10">
    <property type="entry name" value="Tetracycline Repressor, domain 2"/>
    <property type="match status" value="1"/>
</dbReference>
<evidence type="ECO:0000256" key="2">
    <source>
        <dbReference type="ARBA" id="ARBA00023125"/>
    </source>
</evidence>
<evidence type="ECO:0000259" key="5">
    <source>
        <dbReference type="PROSITE" id="PS50977"/>
    </source>
</evidence>
<dbReference type="RefSeq" id="WP_150458296.1">
    <property type="nucleotide sequence ID" value="NZ_VYKK01000015.1"/>
</dbReference>
<dbReference type="InterPro" id="IPR001647">
    <property type="entry name" value="HTH_TetR"/>
</dbReference>
<dbReference type="OrthoDB" id="9810023at2"/>
<evidence type="ECO:0000256" key="4">
    <source>
        <dbReference type="PROSITE-ProRule" id="PRU00335"/>
    </source>
</evidence>
<dbReference type="Proteomes" id="UP000367750">
    <property type="component" value="Unassembled WGS sequence"/>
</dbReference>
<keyword evidence="7" id="KW-1185">Reference proteome</keyword>
<dbReference type="Pfam" id="PF00440">
    <property type="entry name" value="TetR_N"/>
    <property type="match status" value="1"/>
</dbReference>
<comment type="caution">
    <text evidence="6">The sequence shown here is derived from an EMBL/GenBank/DDBJ whole genome shotgun (WGS) entry which is preliminary data.</text>
</comment>
<dbReference type="InterPro" id="IPR009057">
    <property type="entry name" value="Homeodomain-like_sf"/>
</dbReference>
<dbReference type="PANTHER" id="PTHR47506">
    <property type="entry name" value="TRANSCRIPTIONAL REGULATORY PROTEIN"/>
    <property type="match status" value="1"/>
</dbReference>
<evidence type="ECO:0000256" key="1">
    <source>
        <dbReference type="ARBA" id="ARBA00023015"/>
    </source>
</evidence>
<feature type="DNA-binding region" description="H-T-H motif" evidence="4">
    <location>
        <begin position="29"/>
        <end position="48"/>
    </location>
</feature>
<gene>
    <name evidence="6" type="ORF">F4V43_11025</name>
</gene>
<dbReference type="PROSITE" id="PS50977">
    <property type="entry name" value="HTH_TETR_2"/>
    <property type="match status" value="1"/>
</dbReference>
<dbReference type="GO" id="GO:0003677">
    <property type="term" value="F:DNA binding"/>
    <property type="evidence" value="ECO:0007669"/>
    <property type="project" value="UniProtKB-UniRule"/>
</dbReference>
<feature type="domain" description="HTH tetR-type" evidence="5">
    <location>
        <begin position="6"/>
        <end position="66"/>
    </location>
</feature>
<evidence type="ECO:0000313" key="7">
    <source>
        <dbReference type="Proteomes" id="UP000367750"/>
    </source>
</evidence>
<dbReference type="Pfam" id="PF21993">
    <property type="entry name" value="TetR_C_13_2"/>
    <property type="match status" value="1"/>
</dbReference>
<dbReference type="InterPro" id="IPR036271">
    <property type="entry name" value="Tet_transcr_reg_TetR-rel_C_sf"/>
</dbReference>
<dbReference type="PANTHER" id="PTHR47506:SF3">
    <property type="entry name" value="HTH-TYPE TRANSCRIPTIONAL REGULATOR LMRA"/>
    <property type="match status" value="1"/>
</dbReference>
<dbReference type="SUPFAM" id="SSF46689">
    <property type="entry name" value="Homeodomain-like"/>
    <property type="match status" value="1"/>
</dbReference>
<dbReference type="SUPFAM" id="SSF48498">
    <property type="entry name" value="Tetracyclin repressor-like, C-terminal domain"/>
    <property type="match status" value="1"/>
</dbReference>
<keyword evidence="3" id="KW-0804">Transcription</keyword>
<reference evidence="6 7" key="1">
    <citation type="submission" date="2019-09" db="EMBL/GenBank/DDBJ databases">
        <title>Bacillus ochoae sp. nov., Paenibacillus whitsoniae sp. nov., Paenibacillus spiritus sp. nov. Isolated from the Mars Exploration Rover during spacecraft assembly.</title>
        <authorList>
            <person name="Seuylemezian A."/>
            <person name="Vaishampayan P."/>
        </authorList>
    </citation>
    <scope>NUCLEOTIDE SEQUENCE [LARGE SCALE GENOMIC DNA]</scope>
    <source>
        <strain evidence="6 7">MER_111</strain>
    </source>
</reference>
<evidence type="ECO:0000256" key="3">
    <source>
        <dbReference type="ARBA" id="ARBA00023163"/>
    </source>
</evidence>
<evidence type="ECO:0000313" key="6">
    <source>
        <dbReference type="EMBL" id="KAA9003941.1"/>
    </source>
</evidence>
<sequence>MDKPTENTRQKFIQTASRLFRLQGYHGTGINQIIKESGAPKGSLYYHFPGGKEQLAAEAVETNAAFVGELLDRHLSGAESPAEAVEALIEEMAKHFPEDRGGLGIPIASVALETALTSSRLREACVQAYAGFEQRFAEKLRQAGREDEQARLLGAAVNALIEGACLVSFAKGNADPLRAAKAAVRLMLDSTS</sequence>
<dbReference type="EMBL" id="VYKK01000015">
    <property type="protein sequence ID" value="KAA9003941.1"/>
    <property type="molecule type" value="Genomic_DNA"/>
</dbReference>
<proteinExistence type="predicted"/>
<accession>A0A5J5G8L4</accession>
<dbReference type="AlphaFoldDB" id="A0A5J5G8L4"/>
<keyword evidence="2 4" id="KW-0238">DNA-binding</keyword>